<evidence type="ECO:0000256" key="2">
    <source>
        <dbReference type="ARBA" id="ARBA00022643"/>
    </source>
</evidence>
<dbReference type="InterPro" id="IPR005025">
    <property type="entry name" value="FMN_Rdtase-like_dom"/>
</dbReference>
<feature type="compositionally biased region" description="Basic and acidic residues" evidence="4">
    <location>
        <begin position="1"/>
        <end position="10"/>
    </location>
</feature>
<dbReference type="InterPro" id="IPR029039">
    <property type="entry name" value="Flavoprotein-like_sf"/>
</dbReference>
<evidence type="ECO:0000259" key="5">
    <source>
        <dbReference type="Pfam" id="PF03358"/>
    </source>
</evidence>
<accession>A0A087ECH9</accession>
<feature type="region of interest" description="Disordered" evidence="4">
    <location>
        <begin position="1"/>
        <end position="70"/>
    </location>
</feature>
<dbReference type="EC" id="1.5.1.38" evidence="6"/>
<dbReference type="Gene3D" id="3.40.50.360">
    <property type="match status" value="1"/>
</dbReference>
<dbReference type="PANTHER" id="PTHR43408">
    <property type="entry name" value="FMN REDUCTASE (NADPH)"/>
    <property type="match status" value="1"/>
</dbReference>
<protein>
    <submittedName>
        <fullName evidence="6">FMN reductase</fullName>
        <ecNumber evidence="6">1.5.1.38</ecNumber>
    </submittedName>
</protein>
<dbReference type="AlphaFoldDB" id="A0A087ECH9"/>
<feature type="domain" description="NADPH-dependent FMN reductase-like" evidence="5">
    <location>
        <begin position="91"/>
        <end position="239"/>
    </location>
</feature>
<dbReference type="GO" id="GO:0052873">
    <property type="term" value="F:FMN reductase (NADPH) activity"/>
    <property type="evidence" value="ECO:0007669"/>
    <property type="project" value="UniProtKB-EC"/>
</dbReference>
<evidence type="ECO:0000256" key="1">
    <source>
        <dbReference type="ARBA" id="ARBA00022630"/>
    </source>
</evidence>
<dbReference type="RefSeq" id="WP_051264298.1">
    <property type="nucleotide sequence ID" value="NZ_JGZU01000015.1"/>
</dbReference>
<dbReference type="NCBIfam" id="TIGR04037">
    <property type="entry name" value="LLM_duo_CE1759"/>
    <property type="match status" value="1"/>
</dbReference>
<reference evidence="6 7" key="1">
    <citation type="submission" date="2014-03" db="EMBL/GenBank/DDBJ databases">
        <title>Genomics of Bifidobacteria.</title>
        <authorList>
            <person name="Ventura M."/>
            <person name="Milani C."/>
            <person name="Lugli G.A."/>
        </authorList>
    </citation>
    <scope>NUCLEOTIDE SEQUENCE [LARGE SCALE GENOMIC DNA]</scope>
    <source>
        <strain evidence="6 7">JCM 13495</strain>
    </source>
</reference>
<evidence type="ECO:0000313" key="6">
    <source>
        <dbReference type="EMBL" id="KFJ05480.1"/>
    </source>
</evidence>
<dbReference type="SUPFAM" id="SSF52218">
    <property type="entry name" value="Flavoproteins"/>
    <property type="match status" value="1"/>
</dbReference>
<comment type="caution">
    <text evidence="6">The sequence shown here is derived from an EMBL/GenBank/DDBJ whole genome shotgun (WGS) entry which is preliminary data.</text>
</comment>
<dbReference type="InterPro" id="IPR051814">
    <property type="entry name" value="NAD(P)H-dep_FMN_reductase"/>
</dbReference>
<dbReference type="PANTHER" id="PTHR43408:SF2">
    <property type="entry name" value="FMN REDUCTASE (NADPH)"/>
    <property type="match status" value="1"/>
</dbReference>
<dbReference type="InterPro" id="IPR023932">
    <property type="entry name" value="CE1759_FMN_reduct"/>
</dbReference>
<dbReference type="STRING" id="356829.BITS_0153"/>
<name>A0A087ECH9_9BIFI</name>
<sequence length="296" mass="31450">MMNDVSKYEIEDGTVVRGAVAHNNEPGLDGPSAHDASDASLSGALPHASDESDSGQYKGGDMEDKRDTPFAGEYGEFEDAYDHTQMGRVAKIVAIHAGVSTPSTSSMLTDRIIGATRSALEKDSRIASVSVYALRPLVNDIALASVGGPISNALQEIIDALREADGAIVVTPVFQSSYSGLFKSFFDILPENTMRDLPVVMGATAGSVRHSLVTELAMRPLFAYLKALPTTLAVFAASEDFGASVPDGDATDTASPLVSRINRAGKEFARFIESFPRKAPVDAMSDFAPMESLLKR</sequence>
<gene>
    <name evidence="6" type="ORF">BITS_0153</name>
</gene>
<keyword evidence="1" id="KW-0285">Flavoprotein</keyword>
<proteinExistence type="predicted"/>
<evidence type="ECO:0000256" key="4">
    <source>
        <dbReference type="SAM" id="MobiDB-lite"/>
    </source>
</evidence>
<evidence type="ECO:0000256" key="3">
    <source>
        <dbReference type="ARBA" id="ARBA00023002"/>
    </source>
</evidence>
<dbReference type="Pfam" id="PF03358">
    <property type="entry name" value="FMN_red"/>
    <property type="match status" value="1"/>
</dbReference>
<dbReference type="EMBL" id="JGZU01000015">
    <property type="protein sequence ID" value="KFJ05480.1"/>
    <property type="molecule type" value="Genomic_DNA"/>
</dbReference>
<keyword evidence="7" id="KW-1185">Reference proteome</keyword>
<dbReference type="eggNOG" id="COG0431">
    <property type="taxonomic scope" value="Bacteria"/>
</dbReference>
<keyword evidence="3 6" id="KW-0560">Oxidoreductase</keyword>
<keyword evidence="2" id="KW-0288">FMN</keyword>
<dbReference type="Proteomes" id="UP000029080">
    <property type="component" value="Unassembled WGS sequence"/>
</dbReference>
<evidence type="ECO:0000313" key="7">
    <source>
        <dbReference type="Proteomes" id="UP000029080"/>
    </source>
</evidence>
<organism evidence="6 7">
    <name type="scientific">Bifidobacterium tsurumiense</name>
    <dbReference type="NCBI Taxonomy" id="356829"/>
    <lineage>
        <taxon>Bacteria</taxon>
        <taxon>Bacillati</taxon>
        <taxon>Actinomycetota</taxon>
        <taxon>Actinomycetes</taxon>
        <taxon>Bifidobacteriales</taxon>
        <taxon>Bifidobacteriaceae</taxon>
        <taxon>Bifidobacterium</taxon>
    </lineage>
</organism>